<comment type="caution">
    <text evidence="6">The sequence shown here is derived from an EMBL/GenBank/DDBJ whole genome shotgun (WGS) entry which is preliminary data.</text>
</comment>
<evidence type="ECO:0000259" key="5">
    <source>
        <dbReference type="Pfam" id="PF00149"/>
    </source>
</evidence>
<dbReference type="Gene3D" id="3.60.21.10">
    <property type="match status" value="1"/>
</dbReference>
<dbReference type="InterPro" id="IPR050884">
    <property type="entry name" value="CNP_phosphodiesterase-III"/>
</dbReference>
<dbReference type="PANTHER" id="PTHR42988:SF2">
    <property type="entry name" value="CYCLIC NUCLEOTIDE PHOSPHODIESTERASE CBUA0032-RELATED"/>
    <property type="match status" value="1"/>
</dbReference>
<proteinExistence type="inferred from homology"/>
<keyword evidence="2" id="KW-0378">Hydrolase</keyword>
<keyword evidence="7" id="KW-1185">Reference proteome</keyword>
<evidence type="ECO:0000313" key="7">
    <source>
        <dbReference type="Proteomes" id="UP001310692"/>
    </source>
</evidence>
<evidence type="ECO:0000256" key="3">
    <source>
        <dbReference type="ARBA" id="ARBA00023004"/>
    </source>
</evidence>
<dbReference type="RefSeq" id="WP_330195200.1">
    <property type="nucleotide sequence ID" value="NZ_JAZDRO010000001.1"/>
</dbReference>
<name>A0ABU7LVS6_9PROT</name>
<sequence length="260" mass="29256">MTRLLHIADLHFGDESPALVESLTAYCLHNPPDAIIAAGDFTQGGRRREFERARDFFASVQAPVVGAPGNHDVPSYALDHRFLTPWQRFFRLVGDVVSPRLHTDAVQVETLHTARRSQWRLDWSLGRVSRRDLGELIGRFDTDHDRVRIAACHHPLIAPEGATGRAKTRRGPEAAEALAPYCHLVLTGHLHRTFAIPVDAGSHTCWFLGASTAFSGRTRIEPAGFNEMVLEEEYTRLIHHEADDDGRFHPVRETELPRKL</sequence>
<dbReference type="PANTHER" id="PTHR42988">
    <property type="entry name" value="PHOSPHOHYDROLASE"/>
    <property type="match status" value="1"/>
</dbReference>
<protein>
    <submittedName>
        <fullName evidence="6">Metallophosphoesterase</fullName>
    </submittedName>
</protein>
<keyword evidence="3" id="KW-0408">Iron</keyword>
<dbReference type="Pfam" id="PF00149">
    <property type="entry name" value="Metallophos"/>
    <property type="match status" value="1"/>
</dbReference>
<accession>A0ABU7LVS6</accession>
<comment type="similarity">
    <text evidence="4">Belongs to the cyclic nucleotide phosphodiesterase class-III family.</text>
</comment>
<gene>
    <name evidence="6" type="ORF">V0U35_03170</name>
</gene>
<dbReference type="InterPro" id="IPR029052">
    <property type="entry name" value="Metallo-depent_PP-like"/>
</dbReference>
<dbReference type="EMBL" id="JAZDRO010000001">
    <property type="protein sequence ID" value="MEE2565668.1"/>
    <property type="molecule type" value="Genomic_DNA"/>
</dbReference>
<dbReference type="SUPFAM" id="SSF56300">
    <property type="entry name" value="Metallo-dependent phosphatases"/>
    <property type="match status" value="1"/>
</dbReference>
<evidence type="ECO:0000256" key="4">
    <source>
        <dbReference type="ARBA" id="ARBA00025742"/>
    </source>
</evidence>
<keyword evidence="1" id="KW-0479">Metal-binding</keyword>
<reference evidence="6 7" key="1">
    <citation type="submission" date="2024-01" db="EMBL/GenBank/DDBJ databases">
        <title>Hyphobacterium bacterium isolated from marine sediment.</title>
        <authorList>
            <person name="Zhao S."/>
        </authorList>
    </citation>
    <scope>NUCLEOTIDE SEQUENCE [LARGE SCALE GENOMIC DNA]</scope>
    <source>
        <strain evidence="6 7">Y60-23</strain>
    </source>
</reference>
<evidence type="ECO:0000256" key="2">
    <source>
        <dbReference type="ARBA" id="ARBA00022801"/>
    </source>
</evidence>
<organism evidence="6 7">
    <name type="scientific">Hyphobacterium marinum</name>
    <dbReference type="NCBI Taxonomy" id="3116574"/>
    <lineage>
        <taxon>Bacteria</taxon>
        <taxon>Pseudomonadati</taxon>
        <taxon>Pseudomonadota</taxon>
        <taxon>Alphaproteobacteria</taxon>
        <taxon>Maricaulales</taxon>
        <taxon>Maricaulaceae</taxon>
        <taxon>Hyphobacterium</taxon>
    </lineage>
</organism>
<feature type="domain" description="Calcineurin-like phosphoesterase" evidence="5">
    <location>
        <begin position="3"/>
        <end position="192"/>
    </location>
</feature>
<evidence type="ECO:0000313" key="6">
    <source>
        <dbReference type="EMBL" id="MEE2565668.1"/>
    </source>
</evidence>
<dbReference type="InterPro" id="IPR004843">
    <property type="entry name" value="Calcineurin-like_PHP"/>
</dbReference>
<dbReference type="Proteomes" id="UP001310692">
    <property type="component" value="Unassembled WGS sequence"/>
</dbReference>
<evidence type="ECO:0000256" key="1">
    <source>
        <dbReference type="ARBA" id="ARBA00022723"/>
    </source>
</evidence>